<dbReference type="GO" id="GO:0016209">
    <property type="term" value="F:antioxidant activity"/>
    <property type="evidence" value="ECO:0007669"/>
    <property type="project" value="InterPro"/>
</dbReference>
<dbReference type="EMBL" id="CP060394">
    <property type="protein sequence ID" value="QNI33114.1"/>
    <property type="molecule type" value="Genomic_DNA"/>
</dbReference>
<evidence type="ECO:0000256" key="1">
    <source>
        <dbReference type="ARBA" id="ARBA00004196"/>
    </source>
</evidence>
<name>A0A7G8BKP4_9BACT</name>
<organism evidence="6 7">
    <name type="scientific">Alloacidobacterium dinghuense</name>
    <dbReference type="NCBI Taxonomy" id="2763107"/>
    <lineage>
        <taxon>Bacteria</taxon>
        <taxon>Pseudomonadati</taxon>
        <taxon>Acidobacteriota</taxon>
        <taxon>Terriglobia</taxon>
        <taxon>Terriglobales</taxon>
        <taxon>Acidobacteriaceae</taxon>
        <taxon>Alloacidobacterium</taxon>
    </lineage>
</organism>
<evidence type="ECO:0000259" key="5">
    <source>
        <dbReference type="PROSITE" id="PS51352"/>
    </source>
</evidence>
<dbReference type="AlphaFoldDB" id="A0A7G8BKP4"/>
<keyword evidence="2" id="KW-0201">Cytochrome c-type biogenesis</keyword>
<dbReference type="GO" id="GO:0017004">
    <property type="term" value="P:cytochrome complex assembly"/>
    <property type="evidence" value="ECO:0007669"/>
    <property type="project" value="UniProtKB-KW"/>
</dbReference>
<dbReference type="InterPro" id="IPR000866">
    <property type="entry name" value="AhpC/TSA"/>
</dbReference>
<protein>
    <submittedName>
        <fullName evidence="6">TlpA family protein disulfide reductase</fullName>
    </submittedName>
</protein>
<reference evidence="6 7" key="1">
    <citation type="submission" date="2020-08" db="EMBL/GenBank/DDBJ databases">
        <title>Edaphobacter telluris sp. nov. and Acidobacterium dinghuensis sp. nov., two acidobacteria isolated from forest soil.</title>
        <authorList>
            <person name="Fu J."/>
            <person name="Qiu L."/>
        </authorList>
    </citation>
    <scope>NUCLEOTIDE SEQUENCE [LARGE SCALE GENOMIC DNA]</scope>
    <source>
        <strain evidence="6">4Y35</strain>
    </source>
</reference>
<dbReference type="Pfam" id="PF00578">
    <property type="entry name" value="AhpC-TSA"/>
    <property type="match status" value="1"/>
</dbReference>
<dbReference type="SUPFAM" id="SSF52833">
    <property type="entry name" value="Thioredoxin-like"/>
    <property type="match status" value="1"/>
</dbReference>
<evidence type="ECO:0000256" key="3">
    <source>
        <dbReference type="ARBA" id="ARBA00023157"/>
    </source>
</evidence>
<dbReference type="InterPro" id="IPR050553">
    <property type="entry name" value="Thioredoxin_ResA/DsbE_sf"/>
</dbReference>
<dbReference type="CDD" id="cd02966">
    <property type="entry name" value="TlpA_like_family"/>
    <property type="match status" value="1"/>
</dbReference>
<keyword evidence="3" id="KW-1015">Disulfide bond</keyword>
<evidence type="ECO:0000256" key="2">
    <source>
        <dbReference type="ARBA" id="ARBA00022748"/>
    </source>
</evidence>
<dbReference type="Proteomes" id="UP000515312">
    <property type="component" value="Chromosome"/>
</dbReference>
<dbReference type="KEGG" id="adin:H7849_03825"/>
<evidence type="ECO:0000313" key="7">
    <source>
        <dbReference type="Proteomes" id="UP000515312"/>
    </source>
</evidence>
<dbReference type="Gene3D" id="3.40.30.10">
    <property type="entry name" value="Glutaredoxin"/>
    <property type="match status" value="1"/>
</dbReference>
<proteinExistence type="predicted"/>
<keyword evidence="4" id="KW-0676">Redox-active center</keyword>
<dbReference type="InterPro" id="IPR036249">
    <property type="entry name" value="Thioredoxin-like_sf"/>
</dbReference>
<evidence type="ECO:0000256" key="4">
    <source>
        <dbReference type="ARBA" id="ARBA00023284"/>
    </source>
</evidence>
<sequence>MRLLVPLLVWISFAVPGFAQRLAPPFSVTTIDGRRVSLDDLAGKVVLLDFWATWCGPCIEALPHMKRIAQEFADEPLVILSVSLDSDANDQKWRTFVARNQMTWLQARDGGFNGPTARLFGVTAIPHTFTIDAEGVLQDEQIGDAAIESKLRKLCDRARRMREGSRSEIALAR</sequence>
<comment type="subcellular location">
    <subcellularLocation>
        <location evidence="1">Cell envelope</location>
    </subcellularLocation>
</comment>
<dbReference type="RefSeq" id="WP_186744276.1">
    <property type="nucleotide sequence ID" value="NZ_CP060394.1"/>
</dbReference>
<dbReference type="GO" id="GO:0016491">
    <property type="term" value="F:oxidoreductase activity"/>
    <property type="evidence" value="ECO:0007669"/>
    <property type="project" value="InterPro"/>
</dbReference>
<dbReference type="PANTHER" id="PTHR42852:SF6">
    <property type="entry name" value="THIOL:DISULFIDE INTERCHANGE PROTEIN DSBE"/>
    <property type="match status" value="1"/>
</dbReference>
<dbReference type="InterPro" id="IPR013766">
    <property type="entry name" value="Thioredoxin_domain"/>
</dbReference>
<gene>
    <name evidence="6" type="ORF">H7849_03825</name>
</gene>
<dbReference type="GO" id="GO:0030313">
    <property type="term" value="C:cell envelope"/>
    <property type="evidence" value="ECO:0007669"/>
    <property type="project" value="UniProtKB-SubCell"/>
</dbReference>
<dbReference type="PROSITE" id="PS51352">
    <property type="entry name" value="THIOREDOXIN_2"/>
    <property type="match status" value="1"/>
</dbReference>
<feature type="domain" description="Thioredoxin" evidence="5">
    <location>
        <begin position="17"/>
        <end position="160"/>
    </location>
</feature>
<evidence type="ECO:0000313" key="6">
    <source>
        <dbReference type="EMBL" id="QNI33114.1"/>
    </source>
</evidence>
<accession>A0A7G8BKP4</accession>
<keyword evidence="7" id="KW-1185">Reference proteome</keyword>
<dbReference type="PANTHER" id="PTHR42852">
    <property type="entry name" value="THIOL:DISULFIDE INTERCHANGE PROTEIN DSBE"/>
    <property type="match status" value="1"/>
</dbReference>